<organism evidence="3 4">
    <name type="scientific">Tistrella mobilis</name>
    <dbReference type="NCBI Taxonomy" id="171437"/>
    <lineage>
        <taxon>Bacteria</taxon>
        <taxon>Pseudomonadati</taxon>
        <taxon>Pseudomonadota</taxon>
        <taxon>Alphaproteobacteria</taxon>
        <taxon>Geminicoccales</taxon>
        <taxon>Geminicoccaceae</taxon>
        <taxon>Tistrella</taxon>
    </lineage>
</organism>
<dbReference type="PANTHER" id="PTHR18866">
    <property type="entry name" value="CARBOXYLASE:PYRUVATE/ACETYL-COA/PROPIONYL-COA CARBOXYLASE"/>
    <property type="match status" value="1"/>
</dbReference>
<evidence type="ECO:0000313" key="3">
    <source>
        <dbReference type="EMBL" id="HAE47706.1"/>
    </source>
</evidence>
<dbReference type="EMBL" id="DMAI01000153">
    <property type="protein sequence ID" value="HAE47706.1"/>
    <property type="molecule type" value="Genomic_DNA"/>
</dbReference>
<dbReference type="Gene3D" id="3.30.470.20">
    <property type="entry name" value="ATP-grasp fold, B domain"/>
    <property type="match status" value="1"/>
</dbReference>
<feature type="non-terminal residue" evidence="3">
    <location>
        <position position="1"/>
    </location>
</feature>
<dbReference type="PANTHER" id="PTHR18866:SF33">
    <property type="entry name" value="METHYLCROTONOYL-COA CARBOXYLASE SUBUNIT ALPHA, MITOCHONDRIAL-RELATED"/>
    <property type="match status" value="1"/>
</dbReference>
<proteinExistence type="predicted"/>
<reference evidence="3 4" key="1">
    <citation type="journal article" date="2018" name="Nat. Biotechnol.">
        <title>A standardized bacterial taxonomy based on genome phylogeny substantially revises the tree of life.</title>
        <authorList>
            <person name="Parks D.H."/>
            <person name="Chuvochina M."/>
            <person name="Waite D.W."/>
            <person name="Rinke C."/>
            <person name="Skarshewski A."/>
            <person name="Chaumeil P.A."/>
            <person name="Hugenholtz P."/>
        </authorList>
    </citation>
    <scope>NUCLEOTIDE SEQUENCE [LARGE SCALE GENOMIC DNA]</scope>
    <source>
        <strain evidence="3">UBA8739</strain>
    </source>
</reference>
<gene>
    <name evidence="3" type="ORF">DCK97_09830</name>
</gene>
<evidence type="ECO:0000256" key="1">
    <source>
        <dbReference type="ARBA" id="ARBA00023267"/>
    </source>
</evidence>
<dbReference type="Proteomes" id="UP000257706">
    <property type="component" value="Unassembled WGS sequence"/>
</dbReference>
<dbReference type="InterPro" id="IPR050856">
    <property type="entry name" value="Biotin_carboxylase_complex"/>
</dbReference>
<dbReference type="GO" id="GO:0005524">
    <property type="term" value="F:ATP binding"/>
    <property type="evidence" value="ECO:0007669"/>
    <property type="project" value="InterPro"/>
</dbReference>
<keyword evidence="1" id="KW-0092">Biotin</keyword>
<comment type="caution">
    <text evidence="3">The sequence shown here is derived from an EMBL/GenBank/DDBJ whole genome shotgun (WGS) entry which is preliminary data.</text>
</comment>
<protein>
    <recommendedName>
        <fullName evidence="2">Carbamoyl phosphate synthase ATP-binding domain-containing protein</fullName>
    </recommendedName>
</protein>
<evidence type="ECO:0000313" key="4">
    <source>
        <dbReference type="Proteomes" id="UP000257706"/>
    </source>
</evidence>
<dbReference type="Pfam" id="PF02786">
    <property type="entry name" value="CPSase_L_D2"/>
    <property type="match status" value="1"/>
</dbReference>
<name>A0A3B9IJ22_9PROT</name>
<feature type="domain" description="Carbamoyl phosphate synthase ATP-binding" evidence="2">
    <location>
        <begin position="2"/>
        <end position="40"/>
    </location>
</feature>
<dbReference type="InterPro" id="IPR005479">
    <property type="entry name" value="CPAse_ATP-bd"/>
</dbReference>
<accession>A0A3B9IJ22</accession>
<dbReference type="SUPFAM" id="SSF56059">
    <property type="entry name" value="Glutathione synthetase ATP-binding domain-like"/>
    <property type="match status" value="1"/>
</dbReference>
<sequence>ARMGETAVQAARAIGYEGAGTLEFLLDAQGRYYFMEMNTR</sequence>
<feature type="non-terminal residue" evidence="3">
    <location>
        <position position="40"/>
    </location>
</feature>
<dbReference type="AlphaFoldDB" id="A0A3B9IJ22"/>
<evidence type="ECO:0000259" key="2">
    <source>
        <dbReference type="Pfam" id="PF02786"/>
    </source>
</evidence>